<gene>
    <name evidence="3" type="ORF">B8X04_11425</name>
</gene>
<dbReference type="PANTHER" id="PTHR30157:SF0">
    <property type="entry name" value="NADPH-DEPENDENT FERRIC-CHELATE REDUCTASE"/>
    <property type="match status" value="1"/>
</dbReference>
<dbReference type="SUPFAM" id="SSF63380">
    <property type="entry name" value="Riboflavin synthase domain-like"/>
    <property type="match status" value="1"/>
</dbReference>
<dbReference type="Gene3D" id="2.40.30.10">
    <property type="entry name" value="Translation factors"/>
    <property type="match status" value="1"/>
</dbReference>
<dbReference type="EMBL" id="NCWY01000009">
    <property type="protein sequence ID" value="PAK95095.1"/>
    <property type="molecule type" value="Genomic_DNA"/>
</dbReference>
<dbReference type="AlphaFoldDB" id="A0A269ZBG5"/>
<feature type="region of interest" description="Disordered" evidence="1">
    <location>
        <begin position="65"/>
        <end position="96"/>
    </location>
</feature>
<dbReference type="Gene3D" id="3.40.50.80">
    <property type="entry name" value="Nucleotide-binding domain of ferredoxin-NADP reductase (FNR) module"/>
    <property type="match status" value="1"/>
</dbReference>
<evidence type="ECO:0000313" key="3">
    <source>
        <dbReference type="EMBL" id="PAK95095.1"/>
    </source>
</evidence>
<accession>A0A269ZBG5</accession>
<dbReference type="GeneID" id="99774117"/>
<dbReference type="InterPro" id="IPR017927">
    <property type="entry name" value="FAD-bd_FR_type"/>
</dbReference>
<comment type="caution">
    <text evidence="3">The sequence shown here is derived from an EMBL/GenBank/DDBJ whole genome shotgun (WGS) entry which is preliminary data.</text>
</comment>
<evidence type="ECO:0000256" key="1">
    <source>
        <dbReference type="SAM" id="MobiDB-lite"/>
    </source>
</evidence>
<organism evidence="3 4">
    <name type="scientific">Brevibacterium casei</name>
    <dbReference type="NCBI Taxonomy" id="33889"/>
    <lineage>
        <taxon>Bacteria</taxon>
        <taxon>Bacillati</taxon>
        <taxon>Actinomycetota</taxon>
        <taxon>Actinomycetes</taxon>
        <taxon>Micrococcales</taxon>
        <taxon>Brevibacteriaceae</taxon>
        <taxon>Brevibacterium</taxon>
    </lineage>
</organism>
<dbReference type="InterPro" id="IPR007037">
    <property type="entry name" value="SIP_rossman_dom"/>
</dbReference>
<proteinExistence type="predicted"/>
<dbReference type="InterPro" id="IPR017938">
    <property type="entry name" value="Riboflavin_synthase-like_b-brl"/>
</dbReference>
<dbReference type="Pfam" id="PF08021">
    <property type="entry name" value="FAD_binding_9"/>
    <property type="match status" value="1"/>
</dbReference>
<dbReference type="GO" id="GO:0016491">
    <property type="term" value="F:oxidoreductase activity"/>
    <property type="evidence" value="ECO:0007669"/>
    <property type="project" value="InterPro"/>
</dbReference>
<reference evidence="3 4" key="1">
    <citation type="submission" date="2017-04" db="EMBL/GenBank/DDBJ databases">
        <title>Kefir bacterial isolates.</title>
        <authorList>
            <person name="Kim Y."/>
            <person name="Blasche S."/>
            <person name="Patil K.R."/>
        </authorList>
    </citation>
    <scope>NUCLEOTIDE SEQUENCE [LARGE SCALE GENOMIC DNA]</scope>
    <source>
        <strain evidence="3 4">OG2</strain>
    </source>
</reference>
<dbReference type="CDD" id="cd06193">
    <property type="entry name" value="siderophore_interacting"/>
    <property type="match status" value="1"/>
</dbReference>
<feature type="domain" description="FAD-binding FR-type" evidence="2">
    <location>
        <begin position="14"/>
        <end position="165"/>
    </location>
</feature>
<sequence>MVTWPSGIRRLRHRTDREVVVTRVEDFSDRYRRIHFTGDDLLHDLTDVYPTAWVRLWVPESPAGVDDRAGDGSAKAGNGDAATTDHPGPARGSGRVSRRDYTFVDVDIRSGSFALDLVLPHHRTAGEAAFGAATRWALAAQPGTVIDACVTPDRLDLPRDTKRLILLGDLSTVPAVNSWLSWIPDEVEATAIIEDDGDTDGIPQRQRANATWTWVRSTGSRGQALIDHVRDLGLGPAGLYVWVAGERGLVSAVRHGLRRELPLDRRRHFSQAYWSDRRSAHVPSGESTE</sequence>
<dbReference type="Pfam" id="PF04954">
    <property type="entry name" value="SIP"/>
    <property type="match status" value="1"/>
</dbReference>
<evidence type="ECO:0000259" key="2">
    <source>
        <dbReference type="PROSITE" id="PS51384"/>
    </source>
</evidence>
<dbReference type="RefSeq" id="WP_095376355.1">
    <property type="nucleotide sequence ID" value="NZ_CP065629.1"/>
</dbReference>
<dbReference type="InterPro" id="IPR039261">
    <property type="entry name" value="FNR_nucleotide-bd"/>
</dbReference>
<dbReference type="Proteomes" id="UP000216867">
    <property type="component" value="Unassembled WGS sequence"/>
</dbReference>
<dbReference type="InterPro" id="IPR013113">
    <property type="entry name" value="SIP_FAD-bd"/>
</dbReference>
<name>A0A269ZBG5_9MICO</name>
<evidence type="ECO:0000313" key="4">
    <source>
        <dbReference type="Proteomes" id="UP000216867"/>
    </source>
</evidence>
<protein>
    <recommendedName>
        <fullName evidence="2">FAD-binding FR-type domain-containing protein</fullName>
    </recommendedName>
</protein>
<dbReference type="PANTHER" id="PTHR30157">
    <property type="entry name" value="FERRIC REDUCTASE, NADPH-DEPENDENT"/>
    <property type="match status" value="1"/>
</dbReference>
<dbReference type="InterPro" id="IPR039374">
    <property type="entry name" value="SIP_fam"/>
</dbReference>
<dbReference type="PROSITE" id="PS51384">
    <property type="entry name" value="FAD_FR"/>
    <property type="match status" value="1"/>
</dbReference>